<sequence length="588" mass="66392">MLYAQIAEDGIDQPHQPITDASRSMFLGEAFSLTYVIQDVLAPFLVTSPYYQRRLHFPLASQGHGSVQPSLSTTDIILQQDAYLKKQDLSFKVPEQTTNRLLAAFFRDFQPAFPILDPAEFLPAVAAEKESLLVLNAILMIAVTICDDETLHVARFTNRYAARSIFYHQAKALYDADREPDKVNNIVGVFFMSFWWGGPDDQKDSWHWLAVATSLAQSMGMHRSTKNSGMDKGTASLWRRIWWSIRVRDALVSGSIGRPQHMSDCDCDVEILSIDDVLEVMKGYNQEQIAYSCQMAEMSTIFSKIITTRYGSSINSPTSANRINLEQRLDQFRDILPASLRYNGVRTTIDGLWPAMLSMAFNYATILLCRPPRSINGREETDMWGNSQKAFAAAKEVTRVMDDILTSSVGRFCQIHTIPALFNALAIHVFTICTSRPVGRELAENRARICMLGLATLQESWPVGGWVLRLFVSVLERLKSRLAQETQSRPASSEHLVASSTQPLQPAFENSCTSHHEESQTRPLPSSSWDDRHMTDLQMSLQREAETMAVRHLVPDIFSFGDVSEGAVFDQENFFEMLNVPTWNIFET</sequence>
<dbReference type="CDD" id="cd12148">
    <property type="entry name" value="fungal_TF_MHR"/>
    <property type="match status" value="1"/>
</dbReference>
<evidence type="ECO:0000256" key="4">
    <source>
        <dbReference type="ARBA" id="ARBA00023163"/>
    </source>
</evidence>
<name>A0A6A6X7U9_9PLEO</name>
<evidence type="ECO:0000256" key="2">
    <source>
        <dbReference type="ARBA" id="ARBA00023015"/>
    </source>
</evidence>
<evidence type="ECO:0000256" key="6">
    <source>
        <dbReference type="SAM" id="MobiDB-lite"/>
    </source>
</evidence>
<reference evidence="8" key="1">
    <citation type="journal article" date="2020" name="Stud. Mycol.">
        <title>101 Dothideomycetes genomes: a test case for predicting lifestyles and emergence of pathogens.</title>
        <authorList>
            <person name="Haridas S."/>
            <person name="Albert R."/>
            <person name="Binder M."/>
            <person name="Bloem J."/>
            <person name="Labutti K."/>
            <person name="Salamov A."/>
            <person name="Andreopoulos B."/>
            <person name="Baker S."/>
            <person name="Barry K."/>
            <person name="Bills G."/>
            <person name="Bluhm B."/>
            <person name="Cannon C."/>
            <person name="Castanera R."/>
            <person name="Culley D."/>
            <person name="Daum C."/>
            <person name="Ezra D."/>
            <person name="Gonzalez J."/>
            <person name="Henrissat B."/>
            <person name="Kuo A."/>
            <person name="Liang C."/>
            <person name="Lipzen A."/>
            <person name="Lutzoni F."/>
            <person name="Magnuson J."/>
            <person name="Mondo S."/>
            <person name="Nolan M."/>
            <person name="Ohm R."/>
            <person name="Pangilinan J."/>
            <person name="Park H.-J."/>
            <person name="Ramirez L."/>
            <person name="Alfaro M."/>
            <person name="Sun H."/>
            <person name="Tritt A."/>
            <person name="Yoshinaga Y."/>
            <person name="Zwiers L.-H."/>
            <person name="Turgeon B."/>
            <person name="Goodwin S."/>
            <person name="Spatafora J."/>
            <person name="Crous P."/>
            <person name="Grigoriev I."/>
        </authorList>
    </citation>
    <scope>NUCLEOTIDE SEQUENCE</scope>
    <source>
        <strain evidence="8">CBS 109.77</strain>
    </source>
</reference>
<dbReference type="InterPro" id="IPR052073">
    <property type="entry name" value="Amide_Lactam_Regulators"/>
</dbReference>
<keyword evidence="4" id="KW-0804">Transcription</keyword>
<protein>
    <recommendedName>
        <fullName evidence="7">Xylanolytic transcriptional activator regulatory domain-containing protein</fullName>
    </recommendedName>
</protein>
<keyword evidence="1" id="KW-0862">Zinc</keyword>
<dbReference type="EMBL" id="MU001982">
    <property type="protein sequence ID" value="KAF2792173.1"/>
    <property type="molecule type" value="Genomic_DNA"/>
</dbReference>
<proteinExistence type="predicted"/>
<dbReference type="PANTHER" id="PTHR47171">
    <property type="entry name" value="FARA-RELATED"/>
    <property type="match status" value="1"/>
</dbReference>
<dbReference type="OrthoDB" id="5121955at2759"/>
<dbReference type="GO" id="GO:0008270">
    <property type="term" value="F:zinc ion binding"/>
    <property type="evidence" value="ECO:0007669"/>
    <property type="project" value="InterPro"/>
</dbReference>
<dbReference type="Pfam" id="PF04082">
    <property type="entry name" value="Fungal_trans"/>
    <property type="match status" value="1"/>
</dbReference>
<dbReference type="Proteomes" id="UP000799757">
    <property type="component" value="Unassembled WGS sequence"/>
</dbReference>
<dbReference type="AlphaFoldDB" id="A0A6A6X7U9"/>
<keyword evidence="3" id="KW-0238">DNA-binding</keyword>
<evidence type="ECO:0000256" key="3">
    <source>
        <dbReference type="ARBA" id="ARBA00023125"/>
    </source>
</evidence>
<dbReference type="PANTHER" id="PTHR47171:SF1">
    <property type="entry name" value="ZN(II)2CYS6 TRANSCRIPTION FACTOR (EUROFUNG)"/>
    <property type="match status" value="1"/>
</dbReference>
<evidence type="ECO:0000256" key="5">
    <source>
        <dbReference type="ARBA" id="ARBA00023242"/>
    </source>
</evidence>
<keyword evidence="5" id="KW-0539">Nucleus</keyword>
<evidence type="ECO:0000259" key="7">
    <source>
        <dbReference type="SMART" id="SM00906"/>
    </source>
</evidence>
<gene>
    <name evidence="8" type="ORF">K505DRAFT_279309</name>
</gene>
<feature type="domain" description="Xylanolytic transcriptional activator regulatory" evidence="7">
    <location>
        <begin position="205"/>
        <end position="278"/>
    </location>
</feature>
<keyword evidence="2" id="KW-0805">Transcription regulation</keyword>
<evidence type="ECO:0000313" key="9">
    <source>
        <dbReference type="Proteomes" id="UP000799757"/>
    </source>
</evidence>
<keyword evidence="9" id="KW-1185">Reference proteome</keyword>
<dbReference type="InterPro" id="IPR007219">
    <property type="entry name" value="XnlR_reg_dom"/>
</dbReference>
<evidence type="ECO:0000313" key="8">
    <source>
        <dbReference type="EMBL" id="KAF2792173.1"/>
    </source>
</evidence>
<organism evidence="8 9">
    <name type="scientific">Melanomma pulvis-pyrius CBS 109.77</name>
    <dbReference type="NCBI Taxonomy" id="1314802"/>
    <lineage>
        <taxon>Eukaryota</taxon>
        <taxon>Fungi</taxon>
        <taxon>Dikarya</taxon>
        <taxon>Ascomycota</taxon>
        <taxon>Pezizomycotina</taxon>
        <taxon>Dothideomycetes</taxon>
        <taxon>Pleosporomycetidae</taxon>
        <taxon>Pleosporales</taxon>
        <taxon>Melanommataceae</taxon>
        <taxon>Melanomma</taxon>
    </lineage>
</organism>
<evidence type="ECO:0000256" key="1">
    <source>
        <dbReference type="ARBA" id="ARBA00022833"/>
    </source>
</evidence>
<accession>A0A6A6X7U9</accession>
<dbReference type="SMART" id="SM00906">
    <property type="entry name" value="Fungal_trans"/>
    <property type="match status" value="1"/>
</dbReference>
<dbReference type="GO" id="GO:0006351">
    <property type="term" value="P:DNA-templated transcription"/>
    <property type="evidence" value="ECO:0007669"/>
    <property type="project" value="InterPro"/>
</dbReference>
<dbReference type="GO" id="GO:0003677">
    <property type="term" value="F:DNA binding"/>
    <property type="evidence" value="ECO:0007669"/>
    <property type="project" value="UniProtKB-KW"/>
</dbReference>
<feature type="region of interest" description="Disordered" evidence="6">
    <location>
        <begin position="506"/>
        <end position="531"/>
    </location>
</feature>